<keyword evidence="4" id="KW-1185">Reference proteome</keyword>
<comment type="caution">
    <text evidence="3">The sequence shown here is derived from an EMBL/GenBank/DDBJ whole genome shotgun (WGS) entry which is preliminary data.</text>
</comment>
<organism evidence="3 4">
    <name type="scientific">Mycobacterium servetii</name>
    <dbReference type="NCBI Taxonomy" id="3237418"/>
    <lineage>
        <taxon>Bacteria</taxon>
        <taxon>Bacillati</taxon>
        <taxon>Actinomycetota</taxon>
        <taxon>Actinomycetes</taxon>
        <taxon>Mycobacteriales</taxon>
        <taxon>Mycobacteriaceae</taxon>
        <taxon>Mycobacterium</taxon>
    </lineage>
</organism>
<accession>A0ABV4BX60</accession>
<sequence length="116" mass="11901">MEDDGAMRFLMVLANLAAVVGAAVPAQAEPSSIDPGLDGSFLSQLSQASITYANGPAAVAAAHTACDMMDSGQKEIDVIKKVMTLNQGFGLAGATRFTAIASSVYCPDYLSKPSAK</sequence>
<name>A0ABV4BX60_9MYCO</name>
<gene>
    <name evidence="3" type="ORF">AB8998_07615</name>
</gene>
<evidence type="ECO:0000313" key="3">
    <source>
        <dbReference type="EMBL" id="MEY8014885.1"/>
    </source>
</evidence>
<evidence type="ECO:0000259" key="2">
    <source>
        <dbReference type="Pfam" id="PF05305"/>
    </source>
</evidence>
<proteinExistence type="predicted"/>
<dbReference type="InterPro" id="IPR007969">
    <property type="entry name" value="DUF732"/>
</dbReference>
<feature type="domain" description="DUF732" evidence="2">
    <location>
        <begin position="38"/>
        <end position="108"/>
    </location>
</feature>
<dbReference type="Proteomes" id="UP001564760">
    <property type="component" value="Unassembled WGS sequence"/>
</dbReference>
<dbReference type="RefSeq" id="WP_369737307.1">
    <property type="nucleotide sequence ID" value="NZ_JBGEDP010000001.1"/>
</dbReference>
<dbReference type="EMBL" id="JBGEDP010000001">
    <property type="protein sequence ID" value="MEY8014885.1"/>
    <property type="molecule type" value="Genomic_DNA"/>
</dbReference>
<evidence type="ECO:0000313" key="4">
    <source>
        <dbReference type="Proteomes" id="UP001564760"/>
    </source>
</evidence>
<evidence type="ECO:0000256" key="1">
    <source>
        <dbReference type="SAM" id="SignalP"/>
    </source>
</evidence>
<reference evidence="3 4" key="1">
    <citation type="submission" date="2024-08" db="EMBL/GenBank/DDBJ databases">
        <title>Mycobacterium servetensis sp. nov., a novel rapid-growing mycobacterial species recovered from a human patient in Zaragoza, Spain.</title>
        <authorList>
            <person name="Tristancho-Baro A.I."/>
            <person name="Buenestado-Serrano S."/>
            <person name="Garcia De Viedma D."/>
            <person name="Milagro-Beamonte A."/>
            <person name="Burillo N."/>
            <person name="Sanz S."/>
            <person name="Lopez-Calleja A.I."/>
            <person name="Penas-Utrilla D."/>
            <person name="Guardingo M."/>
            <person name="Garcia M.J."/>
            <person name="Vinuelas-Bayon J."/>
        </authorList>
    </citation>
    <scope>NUCLEOTIDE SEQUENCE [LARGE SCALE GENOMIC DNA]</scope>
    <source>
        <strain evidence="4">HUMS_12744610</strain>
    </source>
</reference>
<feature type="chain" id="PRO_5046357855" evidence="1">
    <location>
        <begin position="29"/>
        <end position="116"/>
    </location>
</feature>
<protein>
    <submittedName>
        <fullName evidence="3">DUF732 domain-containing protein</fullName>
    </submittedName>
</protein>
<dbReference type="Pfam" id="PF05305">
    <property type="entry name" value="DUF732"/>
    <property type="match status" value="1"/>
</dbReference>
<feature type="signal peptide" evidence="1">
    <location>
        <begin position="1"/>
        <end position="28"/>
    </location>
</feature>
<keyword evidence="1" id="KW-0732">Signal</keyword>